<accession>J7L3N6</accession>
<dbReference type="EMBL" id="CP003788">
    <property type="protein sequence ID" value="AFR07361.1"/>
    <property type="molecule type" value="Genomic_DNA"/>
</dbReference>
<gene>
    <name evidence="4" type="ordered locus">B005_1798</name>
</gene>
<dbReference type="InterPro" id="IPR036291">
    <property type="entry name" value="NAD(P)-bd_dom_sf"/>
</dbReference>
<dbReference type="Pfam" id="PF00106">
    <property type="entry name" value="adh_short"/>
    <property type="match status" value="1"/>
</dbReference>
<dbReference type="Gene3D" id="3.40.50.720">
    <property type="entry name" value="NAD(P)-binding Rossmann-like Domain"/>
    <property type="match status" value="1"/>
</dbReference>
<dbReference type="OrthoDB" id="4577644at2"/>
<evidence type="ECO:0000256" key="3">
    <source>
        <dbReference type="SAM" id="MobiDB-lite"/>
    </source>
</evidence>
<dbReference type="PANTHER" id="PTHR24320">
    <property type="entry name" value="RETINOL DEHYDROGENASE"/>
    <property type="match status" value="1"/>
</dbReference>
<dbReference type="Proteomes" id="UP000003779">
    <property type="component" value="Chromosome"/>
</dbReference>
<dbReference type="RefSeq" id="WP_014909825.1">
    <property type="nucleotide sequence ID" value="NC_018524.1"/>
</dbReference>
<reference evidence="5" key="2">
    <citation type="submission" date="2012-08" db="EMBL/GenBank/DDBJ databases">
        <title>Whole-genome sequence of Nocardiopsis alba strain ATCC BAA-2165 associated with honeybees.</title>
        <authorList>
            <person name="Qiao J."/>
            <person name="Chen L."/>
            <person name="Li Y."/>
            <person name="Wang J."/>
            <person name="Zhang W."/>
            <person name="Chen S."/>
        </authorList>
    </citation>
    <scope>NUCLEOTIDE SEQUENCE [LARGE SCALE GENOMIC DNA]</scope>
    <source>
        <strain evidence="5">ATCC BAA-2165 / BE74</strain>
    </source>
</reference>
<dbReference type="STRING" id="1205910.B005_1798"/>
<dbReference type="AlphaFoldDB" id="J7L3N6"/>
<evidence type="ECO:0000256" key="2">
    <source>
        <dbReference type="ARBA" id="ARBA00023002"/>
    </source>
</evidence>
<feature type="region of interest" description="Disordered" evidence="3">
    <location>
        <begin position="213"/>
        <end position="236"/>
    </location>
</feature>
<reference evidence="4 5" key="1">
    <citation type="journal article" date="2012" name="J. Bacteriol.">
        <title>Whole-Genome Sequence of Nocardiopsis alba Strain ATCC BAA-2165, Associated with Honeybees.</title>
        <authorList>
            <person name="Qiao J."/>
            <person name="Chen L."/>
            <person name="Li Y."/>
            <person name="Wang J."/>
            <person name="Zhang W."/>
            <person name="Chen S."/>
        </authorList>
    </citation>
    <scope>NUCLEOTIDE SEQUENCE [LARGE SCALE GENOMIC DNA]</scope>
    <source>
        <strain evidence="5">ATCC BAA-2165 / BE74</strain>
    </source>
</reference>
<name>J7L3N6_NOCAA</name>
<dbReference type="GO" id="GO:0016491">
    <property type="term" value="F:oxidoreductase activity"/>
    <property type="evidence" value="ECO:0007669"/>
    <property type="project" value="UniProtKB-KW"/>
</dbReference>
<dbReference type="eggNOG" id="COG1028">
    <property type="taxonomic scope" value="Bacteria"/>
</dbReference>
<dbReference type="KEGG" id="nal:B005_1798"/>
<dbReference type="SUPFAM" id="SSF51735">
    <property type="entry name" value="NAD(P)-binding Rossmann-fold domains"/>
    <property type="match status" value="1"/>
</dbReference>
<organism evidence="4 5">
    <name type="scientific">Nocardiopsis alba (strain ATCC BAA-2165 / BE74)</name>
    <dbReference type="NCBI Taxonomy" id="1205910"/>
    <lineage>
        <taxon>Bacteria</taxon>
        <taxon>Bacillati</taxon>
        <taxon>Actinomycetota</taxon>
        <taxon>Actinomycetes</taxon>
        <taxon>Streptosporangiales</taxon>
        <taxon>Nocardiopsidaceae</taxon>
        <taxon>Nocardiopsis</taxon>
    </lineage>
</organism>
<dbReference type="InterPro" id="IPR002347">
    <property type="entry name" value="SDR_fam"/>
</dbReference>
<protein>
    <submittedName>
        <fullName evidence="4">Short chain dehydrogenase family protein</fullName>
    </submittedName>
</protein>
<evidence type="ECO:0000256" key="1">
    <source>
        <dbReference type="ARBA" id="ARBA00006484"/>
    </source>
</evidence>
<dbReference type="PATRIC" id="fig|1205910.3.peg.1709"/>
<sequence>MTWNPDHLPDQCERTHVVTGSTSGIGYFAAERLAASGAHVVLTGRSAERLRTTEATLRGEVPSARPSSLVLDLASPESVAEAVARLAEYERVDGLLLNGGSMTLRASDRTAEGLPTLLATHVLGNVRLVAGVLPSMERSARRHGGSPRIVHTSTSFVNLLRKEVRDVRHGSRIGVVAYTRCKALTEMFAFELDRRLRTAGSPVASLVSRPGVGVDAKTPRRPGVRDETVPFRRNPYTPWAQGKDTAAWSALRALTDPLARGGDLYSPEGGVKGRPIRLSPSPLTGSPDPGTMNAVWHRLEALSGVGLPPLGDRRPA</sequence>
<keyword evidence="2" id="KW-0560">Oxidoreductase</keyword>
<evidence type="ECO:0000313" key="5">
    <source>
        <dbReference type="Proteomes" id="UP000003779"/>
    </source>
</evidence>
<proteinExistence type="inferred from homology"/>
<comment type="similarity">
    <text evidence="1">Belongs to the short-chain dehydrogenases/reductases (SDR) family.</text>
</comment>
<dbReference type="HOGENOM" id="CLU_010194_44_2_11"/>
<evidence type="ECO:0000313" key="4">
    <source>
        <dbReference type="EMBL" id="AFR07361.1"/>
    </source>
</evidence>
<dbReference type="PANTHER" id="PTHR24320:SF148">
    <property type="entry name" value="NAD(P)-BINDING ROSSMANN-FOLD SUPERFAMILY PROTEIN"/>
    <property type="match status" value="1"/>
</dbReference>
<feature type="region of interest" description="Disordered" evidence="3">
    <location>
        <begin position="263"/>
        <end position="291"/>
    </location>
</feature>